<dbReference type="SUPFAM" id="SSF53335">
    <property type="entry name" value="S-adenosyl-L-methionine-dependent methyltransferases"/>
    <property type="match status" value="1"/>
</dbReference>
<evidence type="ECO:0000313" key="3">
    <source>
        <dbReference type="Proteomes" id="UP000198625"/>
    </source>
</evidence>
<evidence type="ECO:0000313" key="2">
    <source>
        <dbReference type="EMBL" id="SDZ17581.1"/>
    </source>
</evidence>
<keyword evidence="3" id="KW-1185">Reference proteome</keyword>
<reference evidence="2 3" key="1">
    <citation type="submission" date="2016-10" db="EMBL/GenBank/DDBJ databases">
        <authorList>
            <person name="de Groot N.N."/>
        </authorList>
    </citation>
    <scope>NUCLEOTIDE SEQUENCE [LARGE SCALE GENOMIC DNA]</scope>
    <source>
        <strain evidence="2 3">DSM 21650</strain>
    </source>
</reference>
<dbReference type="CDD" id="cd03801">
    <property type="entry name" value="GT4_PimA-like"/>
    <property type="match status" value="1"/>
</dbReference>
<organism evidence="2 3">
    <name type="scientific">Proteiniborus ethanoligenes</name>
    <dbReference type="NCBI Taxonomy" id="415015"/>
    <lineage>
        <taxon>Bacteria</taxon>
        <taxon>Bacillati</taxon>
        <taxon>Bacillota</taxon>
        <taxon>Clostridia</taxon>
        <taxon>Eubacteriales</taxon>
        <taxon>Proteiniborus</taxon>
    </lineage>
</organism>
<name>A0A1H3QWX6_9FIRM</name>
<dbReference type="RefSeq" id="WP_091730884.1">
    <property type="nucleotide sequence ID" value="NZ_FNQE01000023.1"/>
</dbReference>
<accession>A0A1H3QWX6</accession>
<dbReference type="InterPro" id="IPR001296">
    <property type="entry name" value="Glyco_trans_1"/>
</dbReference>
<dbReference type="AlphaFoldDB" id="A0A1H3QWX6"/>
<dbReference type="Pfam" id="PF00534">
    <property type="entry name" value="Glycos_transf_1"/>
    <property type="match status" value="1"/>
</dbReference>
<dbReference type="SUPFAM" id="SSF53756">
    <property type="entry name" value="UDP-Glycosyltransferase/glycogen phosphorylase"/>
    <property type="match status" value="1"/>
</dbReference>
<dbReference type="Gene3D" id="3.40.50.2000">
    <property type="entry name" value="Glycogen Phosphorylase B"/>
    <property type="match status" value="2"/>
</dbReference>
<gene>
    <name evidence="2" type="ORF">SAMN05660462_02102</name>
</gene>
<evidence type="ECO:0000259" key="1">
    <source>
        <dbReference type="Pfam" id="PF00534"/>
    </source>
</evidence>
<sequence length="485" mass="56887">MNIEEIYRKEIIIFGASKAGEKIYNFLSEMNLKVKYFTDNNPNKWNKMFCGQIIKAPELLYQINKEKDYIIIGSMYVGDISKQLDNMGLYGLYCEMNDFIYRYINDNINKIDPYNFITAKTDKKSEEKKYILSLPSGLVLGGIEIWSINIYELLEKQVKKPKLLSLSNNNGAKLILLQNKKYNILELLDNKVGYFERLYYIIDNIKKHLPAIVIPNASDDIFLACYILKYYHSEKIKVVSVVHSDIEFSYIQNTRYEEIIDKFICVSDDISEKLKRRLKHRERDIFTQITPVRLEQYTRTYSKEKEPIKLGYVGRLEKSDKRADRLIDLIKVLETRDIHYQMNIVGEGNYYYLIKEYVEMEGLEKKVHLLGGIPNTLIYDFWRQQDIFINVSDLEGTSISMLEGLYNGAIPILTDVSGVRKFVTHGENGFIVNTGDIESMVDYIEYLEQNRDALKNFGQNIHEKVSEICNPDKFIEEFIRICEFD</sequence>
<feature type="domain" description="Glycosyl transferase family 1" evidence="1">
    <location>
        <begin position="301"/>
        <end position="462"/>
    </location>
</feature>
<dbReference type="Proteomes" id="UP000198625">
    <property type="component" value="Unassembled WGS sequence"/>
</dbReference>
<dbReference type="EMBL" id="FNQE01000023">
    <property type="protein sequence ID" value="SDZ17581.1"/>
    <property type="molecule type" value="Genomic_DNA"/>
</dbReference>
<keyword evidence="2" id="KW-0808">Transferase</keyword>
<dbReference type="OrthoDB" id="2023634at2"/>
<dbReference type="InterPro" id="IPR029063">
    <property type="entry name" value="SAM-dependent_MTases_sf"/>
</dbReference>
<proteinExistence type="predicted"/>
<dbReference type="PANTHER" id="PTHR12526:SF630">
    <property type="entry name" value="GLYCOSYLTRANSFERASE"/>
    <property type="match status" value="1"/>
</dbReference>
<dbReference type="PANTHER" id="PTHR12526">
    <property type="entry name" value="GLYCOSYLTRANSFERASE"/>
    <property type="match status" value="1"/>
</dbReference>
<dbReference type="STRING" id="415015.SAMN05660462_02102"/>
<protein>
    <submittedName>
        <fullName evidence="2">Glycosyltransferase involved in cell wall bisynthesis</fullName>
    </submittedName>
</protein>
<dbReference type="Gene3D" id="3.40.50.720">
    <property type="entry name" value="NAD(P)-binding Rossmann-like Domain"/>
    <property type="match status" value="1"/>
</dbReference>
<dbReference type="GO" id="GO:0016757">
    <property type="term" value="F:glycosyltransferase activity"/>
    <property type="evidence" value="ECO:0007669"/>
    <property type="project" value="InterPro"/>
</dbReference>